<dbReference type="Gene3D" id="3.40.50.300">
    <property type="entry name" value="P-loop containing nucleotide triphosphate hydrolases"/>
    <property type="match status" value="2"/>
</dbReference>
<keyword evidence="1" id="KW-0547">Nucleotide-binding</keyword>
<dbReference type="Proteomes" id="UP001594351">
    <property type="component" value="Unassembled WGS sequence"/>
</dbReference>
<dbReference type="InterPro" id="IPR014001">
    <property type="entry name" value="Helicase_ATP-bd"/>
</dbReference>
<dbReference type="InterPro" id="IPR012337">
    <property type="entry name" value="RNaseH-like_sf"/>
</dbReference>
<evidence type="ECO:0000313" key="5">
    <source>
        <dbReference type="EMBL" id="MFC1848828.1"/>
    </source>
</evidence>
<evidence type="ECO:0000256" key="1">
    <source>
        <dbReference type="ARBA" id="ARBA00022741"/>
    </source>
</evidence>
<sequence length="1001" mass="113236">MATRKKSVKKAPPRTLKDFVHYLKVTEPFRQTLVHHHRLEESAAAYGVPEGGLPDWLEQAIRKIGITKLYIHQSRAIDLIRARKNVVLVTPTASGKSLAFNIPVLETLVQEPEARALYLFPLKALEQDQLARLNELMSGIPSHYNISADIYDGDTPKARRQKIRKKLPRILISNPDMLHHGIMPYHTQWEELFRTLRFIVIDELHTYRGVFGSHILQIFRRIRRLADFYGSHFQCIAASATIENPLELAEALMGEKFDVIEQGGAPQKTKHFLFFNPVQSPYTEAARLMAICLEAGLKTIAFTRSRKITELLYTWCLEGNPALRSRISAYRAGFLPGERREIEEKLFSGELEGVISTSALEMGIDIGGLDACLLVGYPGTITATWQRGGRVGRQDRESLIVLISGPDALDQYFMLNPNDFFERPCERAIVDGDNEEILRNHLVCAAAEVPLRKGEIYFDTDRYAPQLEKLVADGKLESSASGKQWFASKALPHRDMDIRSMGIPFTIMSPDKKVIGMVSGRQRYAECHPGAVYLHRGNQYLIEAVDESQRFIDAKKVTTDYYTMPLSEKETDILATYRQKQFANFRINQGQLRVTEIITGFQRKRMLGQELIDKVPLSFPPLIFETVGIWIEIEEEIRHFLQTCGRHYMGSLHGIEHAVLSLFPLFALCDRNDVGGVCKPHHGQIQKGVIFLYDGHAGGVGLTTRAYDVINELLSRTLILIESCPCDEGCPSCIQSPKCGSGNKPLDKKGAIVTLKLLLAHDIEAELLPASAPAQNIPLITIREQVPIPLPAPPEHFAETQPDKIPGRTWLEEEKHVLVFDLETQKSAHEVGGWGNSHLMRISVGIIYDSALDRFLEFFEETVEDLIEHLKSAELVVGFNSIRFDYSVLRGYSGFNFKSLPSFDLCLEVQKALGRRMSLNQLAQATLQSPKTADGLQALEWFKQGQLDLITEYCRHDVTITRDIFRFGLIHQYLLGFEKKSSQIIRIPLTWAEQLRPESEN</sequence>
<dbReference type="SMART" id="SM00487">
    <property type="entry name" value="DEXDc"/>
    <property type="match status" value="1"/>
</dbReference>
<accession>A0ABV6YRJ9</accession>
<dbReference type="GO" id="GO:0004386">
    <property type="term" value="F:helicase activity"/>
    <property type="evidence" value="ECO:0007669"/>
    <property type="project" value="UniProtKB-KW"/>
</dbReference>
<dbReference type="CDD" id="cd17923">
    <property type="entry name" value="DEXHc_Hrq1-like"/>
    <property type="match status" value="1"/>
</dbReference>
<dbReference type="Pfam" id="PF09369">
    <property type="entry name" value="MZB"/>
    <property type="match status" value="1"/>
</dbReference>
<dbReference type="InterPro" id="IPR027417">
    <property type="entry name" value="P-loop_NTPase"/>
</dbReference>
<keyword evidence="5" id="KW-0378">Hydrolase</keyword>
<dbReference type="InterPro" id="IPR011545">
    <property type="entry name" value="DEAD/DEAH_box_helicase_dom"/>
</dbReference>
<feature type="domain" description="Helicase C-terminal" evidence="4">
    <location>
        <begin position="284"/>
        <end position="457"/>
    </location>
</feature>
<dbReference type="SUPFAM" id="SSF52540">
    <property type="entry name" value="P-loop containing nucleoside triphosphate hydrolases"/>
    <property type="match status" value="2"/>
</dbReference>
<proteinExistence type="predicted"/>
<dbReference type="InterPro" id="IPR055227">
    <property type="entry name" value="HRQ1_WHD"/>
</dbReference>
<dbReference type="SUPFAM" id="SSF53098">
    <property type="entry name" value="Ribonuclease H-like"/>
    <property type="match status" value="1"/>
</dbReference>
<keyword evidence="6" id="KW-1185">Reference proteome</keyword>
<keyword evidence="2" id="KW-0067">ATP-binding</keyword>
<dbReference type="Pfam" id="PF00270">
    <property type="entry name" value="DEAD"/>
    <property type="match status" value="1"/>
</dbReference>
<protein>
    <submittedName>
        <fullName evidence="5">DEAD/DEAH box helicase</fullName>
    </submittedName>
</protein>
<dbReference type="Gene3D" id="3.30.420.10">
    <property type="entry name" value="Ribonuclease H-like superfamily/Ribonuclease H"/>
    <property type="match status" value="1"/>
</dbReference>
<dbReference type="PROSITE" id="PS51192">
    <property type="entry name" value="HELICASE_ATP_BIND_1"/>
    <property type="match status" value="1"/>
</dbReference>
<dbReference type="InterPro" id="IPR018973">
    <property type="entry name" value="MZB"/>
</dbReference>
<dbReference type="PANTHER" id="PTHR47957:SF3">
    <property type="entry name" value="ATP-DEPENDENT HELICASE HRQ1"/>
    <property type="match status" value="1"/>
</dbReference>
<feature type="domain" description="Helicase ATP-binding" evidence="3">
    <location>
        <begin position="77"/>
        <end position="260"/>
    </location>
</feature>
<evidence type="ECO:0000313" key="6">
    <source>
        <dbReference type="Proteomes" id="UP001594351"/>
    </source>
</evidence>
<reference evidence="5 6" key="1">
    <citation type="submission" date="2024-09" db="EMBL/GenBank/DDBJ databases">
        <title>Laminarin stimulates single cell rates of sulfate reduction while oxygen inhibits transcriptomic activity in coastal marine sediment.</title>
        <authorList>
            <person name="Lindsay M."/>
            <person name="Orcutt B."/>
            <person name="Emerson D."/>
            <person name="Stepanauskas R."/>
            <person name="D'Angelo T."/>
        </authorList>
    </citation>
    <scope>NUCLEOTIDE SEQUENCE [LARGE SCALE GENOMIC DNA]</scope>
    <source>
        <strain evidence="5">SAG AM-311-K15</strain>
    </source>
</reference>
<gene>
    <name evidence="5" type="ORF">ACFL27_01355</name>
</gene>
<dbReference type="PANTHER" id="PTHR47957">
    <property type="entry name" value="ATP-DEPENDENT HELICASE HRQ1"/>
    <property type="match status" value="1"/>
</dbReference>
<dbReference type="InterPro" id="IPR036397">
    <property type="entry name" value="RNaseH_sf"/>
</dbReference>
<comment type="caution">
    <text evidence="5">The sequence shown here is derived from an EMBL/GenBank/DDBJ whole genome shotgun (WGS) entry which is preliminary data.</text>
</comment>
<dbReference type="Pfam" id="PF00271">
    <property type="entry name" value="Helicase_C"/>
    <property type="match status" value="1"/>
</dbReference>
<dbReference type="EMBL" id="JBHPBY010000008">
    <property type="protein sequence ID" value="MFC1848828.1"/>
    <property type="molecule type" value="Genomic_DNA"/>
</dbReference>
<name>A0ABV6YRJ9_UNCC1</name>
<organism evidence="5 6">
    <name type="scientific">candidate division CSSED10-310 bacterium</name>
    <dbReference type="NCBI Taxonomy" id="2855610"/>
    <lineage>
        <taxon>Bacteria</taxon>
        <taxon>Bacteria division CSSED10-310</taxon>
    </lineage>
</organism>
<evidence type="ECO:0000259" key="4">
    <source>
        <dbReference type="PROSITE" id="PS51194"/>
    </source>
</evidence>
<evidence type="ECO:0000256" key="2">
    <source>
        <dbReference type="ARBA" id="ARBA00022840"/>
    </source>
</evidence>
<dbReference type="SMART" id="SM00490">
    <property type="entry name" value="HELICc"/>
    <property type="match status" value="1"/>
</dbReference>
<dbReference type="PROSITE" id="PS51194">
    <property type="entry name" value="HELICASE_CTER"/>
    <property type="match status" value="1"/>
</dbReference>
<dbReference type="Pfam" id="PF22982">
    <property type="entry name" value="WHD_HRQ1"/>
    <property type="match status" value="1"/>
</dbReference>
<dbReference type="CDD" id="cd18797">
    <property type="entry name" value="SF2_C_Hrq"/>
    <property type="match status" value="1"/>
</dbReference>
<evidence type="ECO:0000259" key="3">
    <source>
        <dbReference type="PROSITE" id="PS51192"/>
    </source>
</evidence>
<dbReference type="InterPro" id="IPR001650">
    <property type="entry name" value="Helicase_C-like"/>
</dbReference>
<keyword evidence="5" id="KW-0347">Helicase</keyword>